<feature type="region of interest" description="Disordered" evidence="1">
    <location>
        <begin position="35"/>
        <end position="59"/>
    </location>
</feature>
<dbReference type="AlphaFoldDB" id="A0A9Q1EV64"/>
<dbReference type="Proteomes" id="UP001152622">
    <property type="component" value="Chromosome 12"/>
</dbReference>
<gene>
    <name evidence="2" type="ORF">SKAU_G00298260</name>
</gene>
<evidence type="ECO:0000313" key="3">
    <source>
        <dbReference type="Proteomes" id="UP001152622"/>
    </source>
</evidence>
<name>A0A9Q1EV64_SYNKA</name>
<dbReference type="EMBL" id="JAINUF010000012">
    <property type="protein sequence ID" value="KAJ8345633.1"/>
    <property type="molecule type" value="Genomic_DNA"/>
</dbReference>
<evidence type="ECO:0000256" key="1">
    <source>
        <dbReference type="SAM" id="MobiDB-lite"/>
    </source>
</evidence>
<comment type="caution">
    <text evidence="2">The sequence shown here is derived from an EMBL/GenBank/DDBJ whole genome shotgun (WGS) entry which is preliminary data.</text>
</comment>
<sequence>MAVACGVRPPATVRLAVPVTAATRVMPRPPRSAISAFAEGFSPPDPSPGPTRPGEGNFPGFARTLATVHASPVSSRKTRAENQPGSFQLGHVLGRDTAHSPPQHNTATNASARINALILHPAPSGPRPGLEITPECSAASILPSGVKLYMGGNIRVTPAVSRDTVRPSFPEVRAKRFTELAGRVELGDQGKSSSGAAECTLRFPGRPARASANDGGLAERDASNSAAGPGK</sequence>
<accession>A0A9Q1EV64</accession>
<reference evidence="2" key="1">
    <citation type="journal article" date="2023" name="Science">
        <title>Genome structures resolve the early diversification of teleost fishes.</title>
        <authorList>
            <person name="Parey E."/>
            <person name="Louis A."/>
            <person name="Montfort J."/>
            <person name="Bouchez O."/>
            <person name="Roques C."/>
            <person name="Iampietro C."/>
            <person name="Lluch J."/>
            <person name="Castinel A."/>
            <person name="Donnadieu C."/>
            <person name="Desvignes T."/>
            <person name="Floi Bucao C."/>
            <person name="Jouanno E."/>
            <person name="Wen M."/>
            <person name="Mejri S."/>
            <person name="Dirks R."/>
            <person name="Jansen H."/>
            <person name="Henkel C."/>
            <person name="Chen W.J."/>
            <person name="Zahm M."/>
            <person name="Cabau C."/>
            <person name="Klopp C."/>
            <person name="Thompson A.W."/>
            <person name="Robinson-Rechavi M."/>
            <person name="Braasch I."/>
            <person name="Lecointre G."/>
            <person name="Bobe J."/>
            <person name="Postlethwait J.H."/>
            <person name="Berthelot C."/>
            <person name="Roest Crollius H."/>
            <person name="Guiguen Y."/>
        </authorList>
    </citation>
    <scope>NUCLEOTIDE SEQUENCE</scope>
    <source>
        <strain evidence="2">WJC10195</strain>
    </source>
</reference>
<organism evidence="2 3">
    <name type="scientific">Synaphobranchus kaupii</name>
    <name type="common">Kaup's arrowtooth eel</name>
    <dbReference type="NCBI Taxonomy" id="118154"/>
    <lineage>
        <taxon>Eukaryota</taxon>
        <taxon>Metazoa</taxon>
        <taxon>Chordata</taxon>
        <taxon>Craniata</taxon>
        <taxon>Vertebrata</taxon>
        <taxon>Euteleostomi</taxon>
        <taxon>Actinopterygii</taxon>
        <taxon>Neopterygii</taxon>
        <taxon>Teleostei</taxon>
        <taxon>Anguilliformes</taxon>
        <taxon>Synaphobranchidae</taxon>
        <taxon>Synaphobranchus</taxon>
    </lineage>
</organism>
<proteinExistence type="predicted"/>
<feature type="region of interest" description="Disordered" evidence="1">
    <location>
        <begin position="187"/>
        <end position="231"/>
    </location>
</feature>
<protein>
    <submittedName>
        <fullName evidence="2">Uncharacterized protein</fullName>
    </submittedName>
</protein>
<evidence type="ECO:0000313" key="2">
    <source>
        <dbReference type="EMBL" id="KAJ8345633.1"/>
    </source>
</evidence>
<keyword evidence="3" id="KW-1185">Reference proteome</keyword>